<dbReference type="Pfam" id="PF00149">
    <property type="entry name" value="Metallophos"/>
    <property type="match status" value="1"/>
</dbReference>
<dbReference type="Pfam" id="PF02872">
    <property type="entry name" value="5_nucleotid_C"/>
    <property type="match status" value="1"/>
</dbReference>
<reference evidence="6 7" key="2">
    <citation type="submission" date="2020-01" db="EMBL/GenBank/DDBJ databases">
        <title>Clostridiaceae sp. nov. isolated from the gut of human by culturomics.</title>
        <authorList>
            <person name="Chang Y."/>
        </authorList>
    </citation>
    <scope>NUCLEOTIDE SEQUENCE [LARGE SCALE GENOMIC DNA]</scope>
    <source>
        <strain evidence="6 7">DONG20-135</strain>
    </source>
</reference>
<dbReference type="SUPFAM" id="SSF55816">
    <property type="entry name" value="5'-nucleotidase (syn. UDP-sugar hydrolase), C-terminal domain"/>
    <property type="match status" value="1"/>
</dbReference>
<evidence type="ECO:0000256" key="1">
    <source>
        <dbReference type="ARBA" id="ARBA00022729"/>
    </source>
</evidence>
<keyword evidence="3" id="KW-1133">Transmembrane helix</keyword>
<accession>A0A6N8U8E7</accession>
<dbReference type="InterPro" id="IPR036907">
    <property type="entry name" value="5'-Nucleotdase_C_sf"/>
</dbReference>
<reference evidence="6 7" key="1">
    <citation type="submission" date="2019-12" db="EMBL/GenBank/DDBJ databases">
        <authorList>
            <person name="Yang R."/>
        </authorList>
    </citation>
    <scope>NUCLEOTIDE SEQUENCE [LARGE SCALE GENOMIC DNA]</scope>
    <source>
        <strain evidence="6 7">DONG20-135</strain>
    </source>
</reference>
<comment type="caution">
    <text evidence="6">The sequence shown here is derived from an EMBL/GenBank/DDBJ whole genome shotgun (WGS) entry which is preliminary data.</text>
</comment>
<dbReference type="PRINTS" id="PR01607">
    <property type="entry name" value="APYRASEFAMLY"/>
</dbReference>
<evidence type="ECO:0008006" key="8">
    <source>
        <dbReference type="Google" id="ProtNLM"/>
    </source>
</evidence>
<feature type="transmembrane region" description="Helical" evidence="3">
    <location>
        <begin position="495"/>
        <end position="517"/>
    </location>
</feature>
<evidence type="ECO:0000313" key="7">
    <source>
        <dbReference type="Proteomes" id="UP000434036"/>
    </source>
</evidence>
<keyword evidence="2" id="KW-0378">Hydrolase</keyword>
<organism evidence="6 7">
    <name type="scientific">Copranaerobaculum intestinale</name>
    <dbReference type="NCBI Taxonomy" id="2692629"/>
    <lineage>
        <taxon>Bacteria</taxon>
        <taxon>Bacillati</taxon>
        <taxon>Bacillota</taxon>
        <taxon>Erysipelotrichia</taxon>
        <taxon>Erysipelotrichales</taxon>
        <taxon>Erysipelotrichaceae</taxon>
        <taxon>Copranaerobaculum</taxon>
    </lineage>
</organism>
<evidence type="ECO:0000259" key="5">
    <source>
        <dbReference type="Pfam" id="PF02872"/>
    </source>
</evidence>
<sequence>MRKWMMLILLVNCLLLEGLAPIKAADVREIIIFHTNDQHGYMQDDSSRQIGIARIAGWKDRYPGSLLVDSGDAFYGSALANTTRGAAVVELMNAAGYDAMVPGNHDFTYGQQRLKELSTAAAFPILTSNVYEGSAPFLKDTFMKEVQGVKIGFFGLVSEETLTLEGPEKLANLTLKRPLDDASRCVELLKQQGADIIIGLSHLGMDEKDKVDMAADIAKALPDIDVLIDAHSHHVLHKGEMVNRTLIVQAGKHEHYLGMLTIRVDAEGQIIDMNDHLINYQEAKKIPEKASVKALLETSVAHQSSVISQTIAYTSKPMNLEPRTFSSLGTMAAESFRQVSETDIAFYQDDRRYLLPVGRINQKIIEELFPLDQVMVRTEISGKELKQFLESGMYYQSGKVETSFQMSKMKLTYHSAFKKLSITKAELLSGAVDLTSDTRSLSVLIAQPLMKRSPFKNHTFEVIGSQQELFYEYLEQYPMLNETARVKLAEDKGHALPRLLIIASVFLLSILNVYVFYRRKHIP</sequence>
<dbReference type="AlphaFoldDB" id="A0A6N8U8E7"/>
<dbReference type="EMBL" id="WUUQ01000003">
    <property type="protein sequence ID" value="MXQ74151.1"/>
    <property type="molecule type" value="Genomic_DNA"/>
</dbReference>
<dbReference type="CDD" id="cd00845">
    <property type="entry name" value="MPP_UshA_N_like"/>
    <property type="match status" value="1"/>
</dbReference>
<proteinExistence type="inferred from homology"/>
<keyword evidence="1" id="KW-0732">Signal</keyword>
<feature type="domain" description="Calcineurin-like phosphoesterase" evidence="4">
    <location>
        <begin position="32"/>
        <end position="234"/>
    </location>
</feature>
<evidence type="ECO:0000256" key="3">
    <source>
        <dbReference type="SAM" id="Phobius"/>
    </source>
</evidence>
<dbReference type="InterPro" id="IPR029052">
    <property type="entry name" value="Metallo-depent_PP-like"/>
</dbReference>
<dbReference type="Gene3D" id="3.60.21.10">
    <property type="match status" value="1"/>
</dbReference>
<dbReference type="SUPFAM" id="SSF56300">
    <property type="entry name" value="Metallo-dependent phosphatases"/>
    <property type="match status" value="1"/>
</dbReference>
<dbReference type="InterPro" id="IPR008334">
    <property type="entry name" value="5'-Nucleotdase_C"/>
</dbReference>
<evidence type="ECO:0000259" key="4">
    <source>
        <dbReference type="Pfam" id="PF00149"/>
    </source>
</evidence>
<dbReference type="Gene3D" id="3.90.780.10">
    <property type="entry name" value="5'-Nucleotidase, C-terminal domain"/>
    <property type="match status" value="1"/>
</dbReference>
<keyword evidence="3" id="KW-0812">Transmembrane</keyword>
<keyword evidence="7" id="KW-1185">Reference proteome</keyword>
<dbReference type="InterPro" id="IPR006179">
    <property type="entry name" value="5_nucleotidase/apyrase"/>
</dbReference>
<dbReference type="GO" id="GO:0000166">
    <property type="term" value="F:nucleotide binding"/>
    <property type="evidence" value="ECO:0007669"/>
    <property type="project" value="UniProtKB-KW"/>
</dbReference>
<dbReference type="RefSeq" id="WP_160625535.1">
    <property type="nucleotide sequence ID" value="NZ_WUUQ01000003.1"/>
</dbReference>
<evidence type="ECO:0000313" key="6">
    <source>
        <dbReference type="EMBL" id="MXQ74151.1"/>
    </source>
</evidence>
<dbReference type="GO" id="GO:0016787">
    <property type="term" value="F:hydrolase activity"/>
    <property type="evidence" value="ECO:0007669"/>
    <property type="project" value="UniProtKB-KW"/>
</dbReference>
<dbReference type="PANTHER" id="PTHR11575:SF24">
    <property type="entry name" value="5'-NUCLEOTIDASE"/>
    <property type="match status" value="1"/>
</dbReference>
<feature type="domain" description="5'-Nucleotidase C-terminal" evidence="5">
    <location>
        <begin position="326"/>
        <end position="415"/>
    </location>
</feature>
<name>A0A6N8U8E7_9FIRM</name>
<dbReference type="InterPro" id="IPR004843">
    <property type="entry name" value="Calcineurin-like_PHP"/>
</dbReference>
<keyword evidence="2" id="KW-0547">Nucleotide-binding</keyword>
<protein>
    <recommendedName>
        <fullName evidence="8">Bifunctional metallophosphatase/5'-nucleotidase</fullName>
    </recommendedName>
</protein>
<comment type="similarity">
    <text evidence="2">Belongs to the 5'-nucleotidase family.</text>
</comment>
<gene>
    <name evidence="6" type="ORF">GSF08_09390</name>
</gene>
<dbReference type="GO" id="GO:0009166">
    <property type="term" value="P:nucleotide catabolic process"/>
    <property type="evidence" value="ECO:0007669"/>
    <property type="project" value="InterPro"/>
</dbReference>
<keyword evidence="3" id="KW-0472">Membrane</keyword>
<evidence type="ECO:0000256" key="2">
    <source>
        <dbReference type="RuleBase" id="RU362119"/>
    </source>
</evidence>
<dbReference type="Proteomes" id="UP000434036">
    <property type="component" value="Unassembled WGS sequence"/>
</dbReference>
<dbReference type="PANTHER" id="PTHR11575">
    <property type="entry name" value="5'-NUCLEOTIDASE-RELATED"/>
    <property type="match status" value="1"/>
</dbReference>